<evidence type="ECO:0000313" key="2">
    <source>
        <dbReference type="EMBL" id="QNE18197.1"/>
    </source>
</evidence>
<evidence type="ECO:0000313" key="3">
    <source>
        <dbReference type="Proteomes" id="UP000515563"/>
    </source>
</evidence>
<sequence>MMNRPTRRVRAAAIGTASLLALAGIAFPSTASAQPLTPAPTAGAPIAAGVTGPVAAEMTAMLKLNPGGIQVSDNAMVWPGGAGTTAVWPSPGQKFAPAGLGSNIRYDVLKSMGIDSVTSEFGDEYGVEAVHGCPSGVTVKDYYCFYTDIAFGGRRLQFTGATSAANAGNPWSFDNQTSSWVNTDTNVIVGVCDGANQTGTILWIEPENSAVSALSTSLNDKLSSWYTA</sequence>
<dbReference type="Pfam" id="PF03995">
    <property type="entry name" value="Inhibitor_I36"/>
    <property type="match status" value="1"/>
</dbReference>
<keyword evidence="1" id="KW-0732">Signal</keyword>
<keyword evidence="3" id="KW-1185">Reference proteome</keyword>
<dbReference type="AlphaFoldDB" id="A0A7G6WW32"/>
<reference evidence="3" key="1">
    <citation type="submission" date="2019-09" db="EMBL/GenBank/DDBJ databases">
        <title>Antimicrobial potential of Antarctic Bacteria.</title>
        <authorList>
            <person name="Benaud N."/>
            <person name="Edwards R.J."/>
            <person name="Ferrari B.C."/>
        </authorList>
    </citation>
    <scope>NUCLEOTIDE SEQUENCE [LARGE SCALE GENOMIC DNA]</scope>
    <source>
        <strain evidence="3">SPB151</strain>
    </source>
</reference>
<dbReference type="RefSeq" id="WP_185447157.1">
    <property type="nucleotide sequence ID" value="NZ_CP043661.1"/>
</dbReference>
<reference evidence="2 3" key="2">
    <citation type="journal article" date="2020" name="Microbiol. Resour. Announc.">
        <title>Antarctic desert soil bacteria exhibit high novel natural product potential, evaluated through long-read genome sequencing and comparative genomics.</title>
        <authorList>
            <person name="Benaud N."/>
            <person name="Edwards R.J."/>
            <person name="Amos T.G."/>
            <person name="D'Agostino P.M."/>
            <person name="Gutierrez-Chavez C."/>
            <person name="Montgomery K."/>
            <person name="Nicetic I."/>
            <person name="Ferrari B.C."/>
        </authorList>
    </citation>
    <scope>NUCLEOTIDE SEQUENCE [LARGE SCALE GENOMIC DNA]</scope>
    <source>
        <strain evidence="2 3">SPB151</strain>
    </source>
</reference>
<accession>A0A7G6WW32</accession>
<dbReference type="Gene3D" id="2.60.20.10">
    <property type="entry name" value="Crystallins"/>
    <property type="match status" value="1"/>
</dbReference>
<organism evidence="2 3">
    <name type="scientific">Kribbella qitaiheensis</name>
    <dbReference type="NCBI Taxonomy" id="1544730"/>
    <lineage>
        <taxon>Bacteria</taxon>
        <taxon>Bacillati</taxon>
        <taxon>Actinomycetota</taxon>
        <taxon>Actinomycetes</taxon>
        <taxon>Propionibacteriales</taxon>
        <taxon>Kribbellaceae</taxon>
        <taxon>Kribbella</taxon>
    </lineage>
</organism>
<evidence type="ECO:0000256" key="1">
    <source>
        <dbReference type="SAM" id="SignalP"/>
    </source>
</evidence>
<feature type="chain" id="PRO_5029008106" evidence="1">
    <location>
        <begin position="34"/>
        <end position="228"/>
    </location>
</feature>
<dbReference type="Proteomes" id="UP000515563">
    <property type="component" value="Chromosome"/>
</dbReference>
<protein>
    <submittedName>
        <fullName evidence="2">Uncharacterized protein</fullName>
    </submittedName>
</protein>
<dbReference type="EMBL" id="CP043661">
    <property type="protein sequence ID" value="QNE18197.1"/>
    <property type="molecule type" value="Genomic_DNA"/>
</dbReference>
<proteinExistence type="predicted"/>
<gene>
    <name evidence="2" type="ORF">F1D05_10195</name>
</gene>
<dbReference type="KEGG" id="kqi:F1D05_10195"/>
<feature type="signal peptide" evidence="1">
    <location>
        <begin position="1"/>
        <end position="33"/>
    </location>
</feature>
<name>A0A7G6WW32_9ACTN</name>